<keyword evidence="1" id="KW-1133">Transmembrane helix</keyword>
<comment type="caution">
    <text evidence="2">The sequence shown here is derived from an EMBL/GenBank/DDBJ whole genome shotgun (WGS) entry which is preliminary data.</text>
</comment>
<organism evidence="2 3">
    <name type="scientific">Pelagivirga sediminicola</name>
    <dbReference type="NCBI Taxonomy" id="2170575"/>
    <lineage>
        <taxon>Bacteria</taxon>
        <taxon>Pseudomonadati</taxon>
        <taxon>Pseudomonadota</taxon>
        <taxon>Alphaproteobacteria</taxon>
        <taxon>Rhodobacterales</taxon>
        <taxon>Paracoccaceae</taxon>
        <taxon>Pelagivirga</taxon>
    </lineage>
</organism>
<feature type="transmembrane region" description="Helical" evidence="1">
    <location>
        <begin position="54"/>
        <end position="75"/>
    </location>
</feature>
<dbReference type="OrthoDB" id="7744846at2"/>
<gene>
    <name evidence="2" type="ORF">DC366_12195</name>
</gene>
<feature type="transmembrane region" description="Helical" evidence="1">
    <location>
        <begin position="122"/>
        <end position="152"/>
    </location>
</feature>
<feature type="transmembrane region" description="Helical" evidence="1">
    <location>
        <begin position="164"/>
        <end position="182"/>
    </location>
</feature>
<evidence type="ECO:0000313" key="3">
    <source>
        <dbReference type="Proteomes" id="UP000244446"/>
    </source>
</evidence>
<reference evidence="2 3" key="1">
    <citation type="submission" date="2018-04" db="EMBL/GenBank/DDBJ databases">
        <title>Pelagivirga bohaiensis gen. nov., sp. nov., a bacterium isolated from the Bohai Sea.</title>
        <authorList>
            <person name="Ji X."/>
        </authorList>
    </citation>
    <scope>NUCLEOTIDE SEQUENCE [LARGE SCALE GENOMIC DNA]</scope>
    <source>
        <strain evidence="2 3">BH-SD19</strain>
    </source>
</reference>
<accession>A0A2T7G675</accession>
<dbReference type="AlphaFoldDB" id="A0A2T7G675"/>
<name>A0A2T7G675_9RHOB</name>
<evidence type="ECO:0000256" key="1">
    <source>
        <dbReference type="SAM" id="Phobius"/>
    </source>
</evidence>
<dbReference type="RefSeq" id="WP_108692488.1">
    <property type="nucleotide sequence ID" value="NZ_QCYH01000006.1"/>
</dbReference>
<sequence length="183" mass="19076">MSALASTAWLALLLGWMAWGALSLGLEMPVSLGLGLALGVICAALFRDTLPLRGIVAVLGPVGIVLPLLILRQMAAHLGAPVQPFGAVQLLLFVVLYIAFLASAAGALPVDLYRLGYAPWPVAIMVLALCVLGFWQGALFVPVLAVAAQAIWAMGGGSSNWFDHVLHPALVPAALIVLVLRLV</sequence>
<proteinExistence type="predicted"/>
<keyword evidence="1" id="KW-0472">Membrane</keyword>
<feature type="transmembrane region" description="Helical" evidence="1">
    <location>
        <begin position="87"/>
        <end position="110"/>
    </location>
</feature>
<keyword evidence="3" id="KW-1185">Reference proteome</keyword>
<evidence type="ECO:0000313" key="2">
    <source>
        <dbReference type="EMBL" id="PVA09866.1"/>
    </source>
</evidence>
<keyword evidence="1" id="KW-0812">Transmembrane</keyword>
<dbReference type="Proteomes" id="UP000244446">
    <property type="component" value="Unassembled WGS sequence"/>
</dbReference>
<protein>
    <submittedName>
        <fullName evidence="2">Uncharacterized protein</fullName>
    </submittedName>
</protein>
<feature type="transmembrane region" description="Helical" evidence="1">
    <location>
        <begin position="30"/>
        <end position="47"/>
    </location>
</feature>
<dbReference type="EMBL" id="QCYH01000006">
    <property type="protein sequence ID" value="PVA09866.1"/>
    <property type="molecule type" value="Genomic_DNA"/>
</dbReference>